<keyword evidence="5 8" id="KW-0460">Magnesium</keyword>
<feature type="binding site" evidence="8">
    <location>
        <position position="89"/>
    </location>
    <ligand>
        <name>Mg(2+)</name>
        <dbReference type="ChEBI" id="CHEBI:18420"/>
    </ligand>
</feature>
<comment type="function">
    <text evidence="8">Transfers the 4'-phosphopantetheine moiety from coenzyme A to a Ser of acyl-carrier-protein.</text>
</comment>
<evidence type="ECO:0000256" key="4">
    <source>
        <dbReference type="ARBA" id="ARBA00022832"/>
    </source>
</evidence>
<dbReference type="GO" id="GO:0006633">
    <property type="term" value="P:fatty acid biosynthetic process"/>
    <property type="evidence" value="ECO:0007669"/>
    <property type="project" value="UniProtKB-UniRule"/>
</dbReference>
<accession>A0A919S5L0</accession>
<dbReference type="EMBL" id="BOQL01000014">
    <property type="protein sequence ID" value="GIM64652.1"/>
    <property type="molecule type" value="Genomic_DNA"/>
</dbReference>
<evidence type="ECO:0000259" key="9">
    <source>
        <dbReference type="Pfam" id="PF01648"/>
    </source>
</evidence>
<dbReference type="InterPro" id="IPR008278">
    <property type="entry name" value="4-PPantetheinyl_Trfase_dom"/>
</dbReference>
<dbReference type="GO" id="GO:0005737">
    <property type="term" value="C:cytoplasm"/>
    <property type="evidence" value="ECO:0007669"/>
    <property type="project" value="UniProtKB-SubCell"/>
</dbReference>
<keyword evidence="11" id="KW-1185">Reference proteome</keyword>
<evidence type="ECO:0000256" key="1">
    <source>
        <dbReference type="ARBA" id="ARBA00022516"/>
    </source>
</evidence>
<evidence type="ECO:0000256" key="8">
    <source>
        <dbReference type="HAMAP-Rule" id="MF_00101"/>
    </source>
</evidence>
<evidence type="ECO:0000256" key="2">
    <source>
        <dbReference type="ARBA" id="ARBA00022679"/>
    </source>
</evidence>
<dbReference type="GO" id="GO:0000287">
    <property type="term" value="F:magnesium ion binding"/>
    <property type="evidence" value="ECO:0007669"/>
    <property type="project" value="UniProtKB-UniRule"/>
</dbReference>
<comment type="caution">
    <text evidence="10">The sequence shown here is derived from an EMBL/GenBank/DDBJ whole genome shotgun (WGS) entry which is preliminary data.</text>
</comment>
<gene>
    <name evidence="8" type="primary">acpS</name>
    <name evidence="10" type="ORF">Aau02nite_11790</name>
</gene>
<evidence type="ECO:0000313" key="11">
    <source>
        <dbReference type="Proteomes" id="UP000681340"/>
    </source>
</evidence>
<dbReference type="AlphaFoldDB" id="A0A919S5L0"/>
<dbReference type="NCBIfam" id="TIGR00516">
    <property type="entry name" value="acpS"/>
    <property type="match status" value="1"/>
</dbReference>
<comment type="subcellular location">
    <subcellularLocation>
        <location evidence="8">Cytoplasm</location>
    </subcellularLocation>
</comment>
<protein>
    <recommendedName>
        <fullName evidence="8">Holo-[acyl-carrier-protein] synthase</fullName>
        <shortName evidence="8">Holo-ACP synthase</shortName>
        <ecNumber evidence="8">2.7.8.7</ecNumber>
    </recommendedName>
    <alternativeName>
        <fullName evidence="8">4'-phosphopantetheinyl transferase AcpS</fullName>
    </alternativeName>
</protein>
<evidence type="ECO:0000256" key="6">
    <source>
        <dbReference type="ARBA" id="ARBA00023098"/>
    </source>
</evidence>
<dbReference type="SUPFAM" id="SSF56214">
    <property type="entry name" value="4'-phosphopantetheinyl transferase"/>
    <property type="match status" value="1"/>
</dbReference>
<comment type="similarity">
    <text evidence="8">Belongs to the P-Pant transferase superfamily. AcpS family.</text>
</comment>
<comment type="cofactor">
    <cofactor evidence="8">
        <name>Mg(2+)</name>
        <dbReference type="ChEBI" id="CHEBI:18420"/>
    </cofactor>
</comment>
<reference evidence="10" key="1">
    <citation type="submission" date="2021-03" db="EMBL/GenBank/DDBJ databases">
        <title>Whole genome shotgun sequence of Actinoplanes auranticolor NBRC 12245.</title>
        <authorList>
            <person name="Komaki H."/>
            <person name="Tamura T."/>
        </authorList>
    </citation>
    <scope>NUCLEOTIDE SEQUENCE</scope>
    <source>
        <strain evidence="10">NBRC 12245</strain>
    </source>
</reference>
<dbReference type="InterPro" id="IPR002582">
    <property type="entry name" value="ACPS"/>
</dbReference>
<keyword evidence="4 8" id="KW-0276">Fatty acid metabolism</keyword>
<dbReference type="NCBIfam" id="NF000832">
    <property type="entry name" value="PRK00070.3-2"/>
    <property type="match status" value="1"/>
</dbReference>
<evidence type="ECO:0000313" key="10">
    <source>
        <dbReference type="EMBL" id="GIM64652.1"/>
    </source>
</evidence>
<keyword evidence="1 8" id="KW-0444">Lipid biosynthesis</keyword>
<dbReference type="Gene3D" id="3.90.470.20">
    <property type="entry name" value="4'-phosphopantetheinyl transferase domain"/>
    <property type="match status" value="1"/>
</dbReference>
<keyword evidence="8" id="KW-0963">Cytoplasm</keyword>
<keyword evidence="6 8" id="KW-0443">Lipid metabolism</keyword>
<evidence type="ECO:0000256" key="3">
    <source>
        <dbReference type="ARBA" id="ARBA00022723"/>
    </source>
</evidence>
<dbReference type="Pfam" id="PF01648">
    <property type="entry name" value="ACPS"/>
    <property type="match status" value="1"/>
</dbReference>
<evidence type="ECO:0000256" key="7">
    <source>
        <dbReference type="ARBA" id="ARBA00023160"/>
    </source>
</evidence>
<dbReference type="InterPro" id="IPR037143">
    <property type="entry name" value="4-PPantetheinyl_Trfase_dom_sf"/>
</dbReference>
<organism evidence="10 11">
    <name type="scientific">Actinoplanes auranticolor</name>
    <dbReference type="NCBI Taxonomy" id="47988"/>
    <lineage>
        <taxon>Bacteria</taxon>
        <taxon>Bacillati</taxon>
        <taxon>Actinomycetota</taxon>
        <taxon>Actinomycetes</taxon>
        <taxon>Micromonosporales</taxon>
        <taxon>Micromonosporaceae</taxon>
        <taxon>Actinoplanes</taxon>
    </lineage>
</organism>
<feature type="binding site" evidence="8">
    <location>
        <position position="137"/>
    </location>
    <ligand>
        <name>Mg(2+)</name>
        <dbReference type="ChEBI" id="CHEBI:18420"/>
    </ligand>
</feature>
<keyword evidence="3 8" id="KW-0479">Metal-binding</keyword>
<comment type="catalytic activity">
    <reaction evidence="8">
        <text>apo-[ACP] + CoA = holo-[ACP] + adenosine 3',5'-bisphosphate + H(+)</text>
        <dbReference type="Rhea" id="RHEA:12068"/>
        <dbReference type="Rhea" id="RHEA-COMP:9685"/>
        <dbReference type="Rhea" id="RHEA-COMP:9690"/>
        <dbReference type="ChEBI" id="CHEBI:15378"/>
        <dbReference type="ChEBI" id="CHEBI:29999"/>
        <dbReference type="ChEBI" id="CHEBI:57287"/>
        <dbReference type="ChEBI" id="CHEBI:58343"/>
        <dbReference type="ChEBI" id="CHEBI:64479"/>
        <dbReference type="EC" id="2.7.8.7"/>
    </reaction>
</comment>
<sequence length="203" mass="21357">MLIRAAVADSARAQARTAAASTSSSDVIGNLQIATGTADDVRGVQPLEIAPVDKALRAYPRCPQARRTTGRRGPRADRVARVIVSVGIDVVLVDRFAQALERTPLLADRLFTDSERMTSSGNPRSPESLAARFAAKEAVAKALGAPAGLRWHDCEVVTDPDGRPWLTVSGTVAAVAAERGVSRWHLSLSHDGGIASAMVVAEA</sequence>
<dbReference type="InterPro" id="IPR004568">
    <property type="entry name" value="Ppantetheine-prot_Trfase_dom"/>
</dbReference>
<keyword evidence="7 8" id="KW-0275">Fatty acid biosynthesis</keyword>
<dbReference type="GO" id="GO:0008897">
    <property type="term" value="F:holo-[acyl-carrier-protein] synthase activity"/>
    <property type="evidence" value="ECO:0007669"/>
    <property type="project" value="UniProtKB-UniRule"/>
</dbReference>
<evidence type="ECO:0000256" key="5">
    <source>
        <dbReference type="ARBA" id="ARBA00022842"/>
    </source>
</evidence>
<dbReference type="Proteomes" id="UP000681340">
    <property type="component" value="Unassembled WGS sequence"/>
</dbReference>
<keyword evidence="2 8" id="KW-0808">Transferase</keyword>
<dbReference type="EC" id="2.7.8.7" evidence="8"/>
<dbReference type="NCBIfam" id="TIGR00556">
    <property type="entry name" value="pantethn_trn"/>
    <property type="match status" value="1"/>
</dbReference>
<feature type="domain" description="4'-phosphopantetheinyl transferase" evidence="9">
    <location>
        <begin position="85"/>
        <end position="181"/>
    </location>
</feature>
<dbReference type="HAMAP" id="MF_00101">
    <property type="entry name" value="AcpS"/>
    <property type="match status" value="1"/>
</dbReference>
<name>A0A919S5L0_9ACTN</name>
<proteinExistence type="inferred from homology"/>